<keyword evidence="2" id="KW-0699">rRNA-binding</keyword>
<evidence type="ECO:0000256" key="6">
    <source>
        <dbReference type="ARBA" id="ARBA00035255"/>
    </source>
</evidence>
<gene>
    <name evidence="11" type="ORF">UU59_C0033G0003</name>
</gene>
<dbReference type="GO" id="GO:0015935">
    <property type="term" value="C:small ribosomal subunit"/>
    <property type="evidence" value="ECO:0007669"/>
    <property type="project" value="InterPro"/>
</dbReference>
<proteinExistence type="inferred from homology"/>
<dbReference type="Proteomes" id="UP000034544">
    <property type="component" value="Unassembled WGS sequence"/>
</dbReference>
<evidence type="ECO:0000313" key="11">
    <source>
        <dbReference type="EMBL" id="KKS06249.1"/>
    </source>
</evidence>
<dbReference type="PANTHER" id="PTHR48277:SF1">
    <property type="entry name" value="MITOCHONDRIAL RIBOSOMAL PROTEIN S5"/>
    <property type="match status" value="1"/>
</dbReference>
<comment type="caution">
    <text evidence="11">The sequence shown here is derived from an EMBL/GenBank/DDBJ whole genome shotgun (WGS) entry which is preliminary data.</text>
</comment>
<name>A0A0G0VZS7_UNCKA</name>
<evidence type="ECO:0000259" key="10">
    <source>
        <dbReference type="PROSITE" id="PS50881"/>
    </source>
</evidence>
<evidence type="ECO:0000313" key="12">
    <source>
        <dbReference type="Proteomes" id="UP000034544"/>
    </source>
</evidence>
<evidence type="ECO:0000256" key="7">
    <source>
        <dbReference type="ARBA" id="ARBA00035519"/>
    </source>
</evidence>
<organism evidence="11 12">
    <name type="scientific">candidate division WWE3 bacterium GW2011_GWE1_41_27</name>
    <dbReference type="NCBI Taxonomy" id="1619131"/>
    <lineage>
        <taxon>Bacteria</taxon>
        <taxon>Katanobacteria</taxon>
    </lineage>
</organism>
<dbReference type="Gene3D" id="3.30.230.10">
    <property type="match status" value="1"/>
</dbReference>
<dbReference type="InterPro" id="IPR005324">
    <property type="entry name" value="Ribosomal_uS5_C"/>
</dbReference>
<evidence type="ECO:0000256" key="4">
    <source>
        <dbReference type="ARBA" id="ARBA00022980"/>
    </source>
</evidence>
<dbReference type="InterPro" id="IPR005712">
    <property type="entry name" value="Ribosomal_uS5_bac-type"/>
</dbReference>
<dbReference type="GO" id="GO:0006412">
    <property type="term" value="P:translation"/>
    <property type="evidence" value="ECO:0007669"/>
    <property type="project" value="InterPro"/>
</dbReference>
<keyword evidence="5 8" id="KW-0687">Ribonucleoprotein</keyword>
<dbReference type="PROSITE" id="PS50881">
    <property type="entry name" value="S5_DSRBD"/>
    <property type="match status" value="1"/>
</dbReference>
<dbReference type="Pfam" id="PF00333">
    <property type="entry name" value="Ribosomal_S5"/>
    <property type="match status" value="1"/>
</dbReference>
<dbReference type="GO" id="GO:0005737">
    <property type="term" value="C:cytoplasm"/>
    <property type="evidence" value="ECO:0007669"/>
    <property type="project" value="UniProtKB-ARBA"/>
</dbReference>
<protein>
    <recommendedName>
        <fullName evidence="6">Small ribosomal subunit protein uS5</fullName>
    </recommendedName>
    <alternativeName>
        <fullName evidence="7">30S ribosomal protein S5</fullName>
    </alternativeName>
</protein>
<dbReference type="InterPro" id="IPR020568">
    <property type="entry name" value="Ribosomal_Su5_D2-typ_SF"/>
</dbReference>
<dbReference type="EMBL" id="LCBF01000033">
    <property type="protein sequence ID" value="KKS06249.1"/>
    <property type="molecule type" value="Genomic_DNA"/>
</dbReference>
<evidence type="ECO:0000256" key="2">
    <source>
        <dbReference type="ARBA" id="ARBA00022730"/>
    </source>
</evidence>
<reference evidence="11 12" key="1">
    <citation type="journal article" date="2015" name="Nature">
        <title>rRNA introns, odd ribosomes, and small enigmatic genomes across a large radiation of phyla.</title>
        <authorList>
            <person name="Brown C.T."/>
            <person name="Hug L.A."/>
            <person name="Thomas B.C."/>
            <person name="Sharon I."/>
            <person name="Castelle C.J."/>
            <person name="Singh A."/>
            <person name="Wilkins M.J."/>
            <person name="Williams K.H."/>
            <person name="Banfield J.F."/>
        </authorList>
    </citation>
    <scope>NUCLEOTIDE SEQUENCE [LARGE SCALE GENOMIC DNA]</scope>
</reference>
<dbReference type="InterPro" id="IPR000851">
    <property type="entry name" value="Ribosomal_uS5"/>
</dbReference>
<dbReference type="FunFam" id="3.30.230.10:FF:000002">
    <property type="entry name" value="30S ribosomal protein S5"/>
    <property type="match status" value="1"/>
</dbReference>
<dbReference type="PATRIC" id="fig|1619131.3.peg.628"/>
<feature type="domain" description="S5 DRBM" evidence="10">
    <location>
        <begin position="14"/>
        <end position="77"/>
    </location>
</feature>
<evidence type="ECO:0000256" key="8">
    <source>
        <dbReference type="PROSITE-ProRule" id="PRU00268"/>
    </source>
</evidence>
<evidence type="ECO:0000256" key="5">
    <source>
        <dbReference type="ARBA" id="ARBA00023274"/>
    </source>
</evidence>
<dbReference type="PANTHER" id="PTHR48277">
    <property type="entry name" value="MITOCHONDRIAL RIBOSOMAL PROTEIN S5"/>
    <property type="match status" value="1"/>
</dbReference>
<dbReference type="GO" id="GO:0019843">
    <property type="term" value="F:rRNA binding"/>
    <property type="evidence" value="ECO:0007669"/>
    <property type="project" value="UniProtKB-KW"/>
</dbReference>
<dbReference type="NCBIfam" id="TIGR01021">
    <property type="entry name" value="rpsE_bact"/>
    <property type="match status" value="1"/>
</dbReference>
<keyword evidence="3" id="KW-0694">RNA-binding</keyword>
<dbReference type="Pfam" id="PF03719">
    <property type="entry name" value="Ribosomal_S5_C"/>
    <property type="match status" value="1"/>
</dbReference>
<comment type="similarity">
    <text evidence="1 9">Belongs to the universal ribosomal protein uS5 family.</text>
</comment>
<evidence type="ECO:0000256" key="1">
    <source>
        <dbReference type="ARBA" id="ARBA00008945"/>
    </source>
</evidence>
<dbReference type="AlphaFoldDB" id="A0A0G0VZS7"/>
<dbReference type="Gene3D" id="3.30.160.20">
    <property type="match status" value="1"/>
</dbReference>
<dbReference type="GO" id="GO:0003735">
    <property type="term" value="F:structural constituent of ribosome"/>
    <property type="evidence" value="ECO:0007669"/>
    <property type="project" value="UniProtKB-UniRule"/>
</dbReference>
<dbReference type="InterPro" id="IPR014721">
    <property type="entry name" value="Ribsml_uS5_D2-typ_fold_subgr"/>
</dbReference>
<dbReference type="SUPFAM" id="SSF54768">
    <property type="entry name" value="dsRNA-binding domain-like"/>
    <property type="match status" value="1"/>
</dbReference>
<keyword evidence="4 8" id="KW-0689">Ribosomal protein</keyword>
<evidence type="ECO:0000256" key="9">
    <source>
        <dbReference type="RuleBase" id="RU003823"/>
    </source>
</evidence>
<dbReference type="InterPro" id="IPR013810">
    <property type="entry name" value="Ribosomal_uS5_N"/>
</dbReference>
<accession>A0A0G0VZS7</accession>
<sequence>MITADVNTAKFDEIEEKVLEIRRVSKKTKGGNTIAFAVLVVVGNNNGRVGVGYGKAPDVATSINKAIGKAKKSMVDVKLNGPTISHEVIAKYESAKVFLKPAPKGTGVIAGGAVRAVLELSGIKDISAKMIGANNKISNVRCTLKALKKLKG</sequence>
<dbReference type="SUPFAM" id="SSF54211">
    <property type="entry name" value="Ribosomal protein S5 domain 2-like"/>
    <property type="match status" value="1"/>
</dbReference>
<evidence type="ECO:0000256" key="3">
    <source>
        <dbReference type="ARBA" id="ARBA00022884"/>
    </source>
</evidence>